<name>A0ACB8CDY6_DERSI</name>
<dbReference type="Proteomes" id="UP000821865">
    <property type="component" value="Chromosome 7"/>
</dbReference>
<gene>
    <name evidence="1" type="ORF">HPB49_008064</name>
</gene>
<comment type="caution">
    <text evidence="1">The sequence shown here is derived from an EMBL/GenBank/DDBJ whole genome shotgun (WGS) entry which is preliminary data.</text>
</comment>
<dbReference type="EMBL" id="CM023476">
    <property type="protein sequence ID" value="KAH7940916.1"/>
    <property type="molecule type" value="Genomic_DNA"/>
</dbReference>
<sequence>MVRARADPELRARDAEFKRQCREADTDVRARDAETHQQRREAAALLEHLHGMEGAIRYGPASFASSDSTGSLGERYGECITRKGTKIGMGGARNRFSKAAHTRRWAFLQIETNERAKDEVQAYAAGALEAYLTRQLIENHWTNMFGGYCDSQPEYCRDLEQFFAENNKYSQQQQHLRRHNESFWNMVYLQMKQLAGLSDELENKTLDFSNEVSDVPRAQYLNALGDIQDLEHVLGREEDLYSIDQILACSALVKVVGDSEGLYFGHDAWFLYRGMLRFQKHYIFPWHLTALQKEPGDEMAQGYNDYKNDPLSQCNCTPPYNPVYAIAARTDLLDANGQYDVPGMNRRAVGGIDAKVTSHELFPSLEFVGESGPTWNTQPPFQWSTSGLAGSHVGQPDKWKFKPVHHKWKPARRTSASS</sequence>
<reference evidence="1" key="1">
    <citation type="submission" date="2020-05" db="EMBL/GenBank/DDBJ databases">
        <title>Large-scale comparative analyses of tick genomes elucidate their genetic diversity and vector capacities.</title>
        <authorList>
            <person name="Jia N."/>
            <person name="Wang J."/>
            <person name="Shi W."/>
            <person name="Du L."/>
            <person name="Sun Y."/>
            <person name="Zhan W."/>
            <person name="Jiang J."/>
            <person name="Wang Q."/>
            <person name="Zhang B."/>
            <person name="Ji P."/>
            <person name="Sakyi L.B."/>
            <person name="Cui X."/>
            <person name="Yuan T."/>
            <person name="Jiang B."/>
            <person name="Yang W."/>
            <person name="Lam T.T.-Y."/>
            <person name="Chang Q."/>
            <person name="Ding S."/>
            <person name="Wang X."/>
            <person name="Zhu J."/>
            <person name="Ruan X."/>
            <person name="Zhao L."/>
            <person name="Wei J."/>
            <person name="Que T."/>
            <person name="Du C."/>
            <person name="Cheng J."/>
            <person name="Dai P."/>
            <person name="Han X."/>
            <person name="Huang E."/>
            <person name="Gao Y."/>
            <person name="Liu J."/>
            <person name="Shao H."/>
            <person name="Ye R."/>
            <person name="Li L."/>
            <person name="Wei W."/>
            <person name="Wang X."/>
            <person name="Wang C."/>
            <person name="Yang T."/>
            <person name="Huo Q."/>
            <person name="Li W."/>
            <person name="Guo W."/>
            <person name="Chen H."/>
            <person name="Zhou L."/>
            <person name="Ni X."/>
            <person name="Tian J."/>
            <person name="Zhou Y."/>
            <person name="Sheng Y."/>
            <person name="Liu T."/>
            <person name="Pan Y."/>
            <person name="Xia L."/>
            <person name="Li J."/>
            <person name="Zhao F."/>
            <person name="Cao W."/>
        </authorList>
    </citation>
    <scope>NUCLEOTIDE SEQUENCE</scope>
    <source>
        <strain evidence="1">Dsil-2018</strain>
    </source>
</reference>
<keyword evidence="2" id="KW-1185">Reference proteome</keyword>
<evidence type="ECO:0000313" key="1">
    <source>
        <dbReference type="EMBL" id="KAH7940916.1"/>
    </source>
</evidence>
<evidence type="ECO:0000313" key="2">
    <source>
        <dbReference type="Proteomes" id="UP000821865"/>
    </source>
</evidence>
<organism evidence="1 2">
    <name type="scientific">Dermacentor silvarum</name>
    <name type="common">Tick</name>
    <dbReference type="NCBI Taxonomy" id="543639"/>
    <lineage>
        <taxon>Eukaryota</taxon>
        <taxon>Metazoa</taxon>
        <taxon>Ecdysozoa</taxon>
        <taxon>Arthropoda</taxon>
        <taxon>Chelicerata</taxon>
        <taxon>Arachnida</taxon>
        <taxon>Acari</taxon>
        <taxon>Parasitiformes</taxon>
        <taxon>Ixodida</taxon>
        <taxon>Ixodoidea</taxon>
        <taxon>Ixodidae</taxon>
        <taxon>Rhipicephalinae</taxon>
        <taxon>Dermacentor</taxon>
    </lineage>
</organism>
<proteinExistence type="predicted"/>
<accession>A0ACB8CDY6</accession>
<protein>
    <submittedName>
        <fullName evidence="1">Uncharacterized protein</fullName>
    </submittedName>
</protein>